<dbReference type="InterPro" id="IPR050738">
    <property type="entry name" value="Sulfatase"/>
</dbReference>
<evidence type="ECO:0000256" key="3">
    <source>
        <dbReference type="ARBA" id="ARBA00022801"/>
    </source>
</evidence>
<organism evidence="7 8">
    <name type="scientific">Kribbella jiaozuonensis</name>
    <dbReference type="NCBI Taxonomy" id="2575441"/>
    <lineage>
        <taxon>Bacteria</taxon>
        <taxon>Bacillati</taxon>
        <taxon>Actinomycetota</taxon>
        <taxon>Actinomycetes</taxon>
        <taxon>Propionibacteriales</taxon>
        <taxon>Kribbellaceae</taxon>
        <taxon>Kribbella</taxon>
    </lineage>
</organism>
<dbReference type="RefSeq" id="WP_137258966.1">
    <property type="nucleotide sequence ID" value="NZ_JBHSPQ010000007.1"/>
</dbReference>
<protein>
    <submittedName>
        <fullName evidence="7">Arylsulfatase</fullName>
    </submittedName>
</protein>
<keyword evidence="3" id="KW-0378">Hydrolase</keyword>
<keyword evidence="8" id="KW-1185">Reference proteome</keyword>
<evidence type="ECO:0000256" key="4">
    <source>
        <dbReference type="ARBA" id="ARBA00022837"/>
    </source>
</evidence>
<accession>A0A4V5UXY4</accession>
<dbReference type="CDD" id="cd16025">
    <property type="entry name" value="PAS_like"/>
    <property type="match status" value="1"/>
</dbReference>
<proteinExistence type="inferred from homology"/>
<evidence type="ECO:0000256" key="5">
    <source>
        <dbReference type="SAM" id="MobiDB-lite"/>
    </source>
</evidence>
<dbReference type="PANTHER" id="PTHR42693:SF43">
    <property type="entry name" value="BLL2667 PROTEIN"/>
    <property type="match status" value="1"/>
</dbReference>
<dbReference type="SUPFAM" id="SSF53649">
    <property type="entry name" value="Alkaline phosphatase-like"/>
    <property type="match status" value="1"/>
</dbReference>
<feature type="region of interest" description="Disordered" evidence="5">
    <location>
        <begin position="269"/>
        <end position="296"/>
    </location>
</feature>
<dbReference type="Gene3D" id="3.30.1120.10">
    <property type="match status" value="1"/>
</dbReference>
<dbReference type="OrthoDB" id="9777306at2"/>
<dbReference type="InterPro" id="IPR017850">
    <property type="entry name" value="Alkaline_phosphatase_core_sf"/>
</dbReference>
<comment type="caution">
    <text evidence="7">The sequence shown here is derived from an EMBL/GenBank/DDBJ whole genome shotgun (WGS) entry which is preliminary data.</text>
</comment>
<dbReference type="EMBL" id="SZPZ01000006">
    <property type="protein sequence ID" value="TKK74523.1"/>
    <property type="molecule type" value="Genomic_DNA"/>
</dbReference>
<dbReference type="Pfam" id="PF00884">
    <property type="entry name" value="Sulfatase"/>
    <property type="match status" value="1"/>
</dbReference>
<comment type="similarity">
    <text evidence="1">Belongs to the sulfatase family.</text>
</comment>
<dbReference type="PROSITE" id="PS00523">
    <property type="entry name" value="SULFATASE_1"/>
    <property type="match status" value="1"/>
</dbReference>
<feature type="domain" description="Sulfatase N-terminal" evidence="6">
    <location>
        <begin position="35"/>
        <end position="464"/>
    </location>
</feature>
<evidence type="ECO:0000259" key="6">
    <source>
        <dbReference type="Pfam" id="PF00884"/>
    </source>
</evidence>
<dbReference type="AlphaFoldDB" id="A0A4V5UXY4"/>
<keyword evidence="2" id="KW-0479">Metal-binding</keyword>
<evidence type="ECO:0000313" key="7">
    <source>
        <dbReference type="EMBL" id="TKK74523.1"/>
    </source>
</evidence>
<dbReference type="GO" id="GO:0046872">
    <property type="term" value="F:metal ion binding"/>
    <property type="evidence" value="ECO:0007669"/>
    <property type="project" value="UniProtKB-KW"/>
</dbReference>
<reference evidence="7 8" key="1">
    <citation type="submission" date="2019-04" db="EMBL/GenBank/DDBJ databases">
        <title>Kribbella sp. NEAU-THZ 27 nov., a novel actinomycete isolated from soil.</title>
        <authorList>
            <person name="Duan L."/>
        </authorList>
    </citation>
    <scope>NUCLEOTIDE SEQUENCE [LARGE SCALE GENOMIC DNA]</scope>
    <source>
        <strain evidence="8">NEAU-THZ27</strain>
    </source>
</reference>
<sequence>MGEPFRGVINTDIRDSVPDWSPFEPPKAPEGAASVVYIVLDDVGFSAMGCYGGPVETPNIERIAGAGVRYTQWHTTALCSPTRSCLLTGRNHTRNGMACITECASGFPNANGVIPPGNGQIQEILGAQGWNTYMVGKWHLCPESEMNLASSRRNWPSGRGFERWYGFLGAETNQWYPDLVYDNHPVDPPLSPAEGYHLTEDLTDRALEFITDAKVMAPDKPFFLYYAPGACHAPHHAPKEWIDRFKGRFDMGYEVLREQTLARQKELGIVPPDTNLPPLNPIGTPESRTGPNDQPYPALDYTRPWDSLSGEEQRLFSRMAEVYAGFLAHTDAQIGRLLDYLEETGQSENTMIIVVSDNGASGEGGPNGSVNENKLCNGIPDDLQENLAKLDELGSPATYNHYPNGWAMAFNTPFKMWKRYEFEGGTSDPCIISWPHGIEARGELREQYHHAIDIVPTILDVLGVEPPETIGGHQQSHFDGISMRYSFDSAPLPSARQTQFYSMLGSRSIWHQGWKAVTTHPTISGWSNFGKDTWELYHTDVDRAELHDLAAEEPDRLRDLINLWYAEAGANGAFPLDDRGALELITTPRPVLSPARNRYVYYPGVADVPESQAVSIRNRSYSIAAVVDIATPGAQGVLFAHGSRFGGHTLYVKDNRLHYVYSFVGSLEQKIVADDELPTGEDLILSAAFEKDGEDPPGVSVGTLSLFHGDVKVGGGRIKTQPGKFSLAGDGLCVGRDSSDPVTQDYPGHAPWFFTGGKIKRVAVDVSGDPYVDLEREAVAMMSRE</sequence>
<gene>
    <name evidence="7" type="ORF">FDA38_37810</name>
</gene>
<evidence type="ECO:0000256" key="2">
    <source>
        <dbReference type="ARBA" id="ARBA00022723"/>
    </source>
</evidence>
<name>A0A4V5UXY4_9ACTN</name>
<dbReference type="GO" id="GO:0016787">
    <property type="term" value="F:hydrolase activity"/>
    <property type="evidence" value="ECO:0007669"/>
    <property type="project" value="UniProtKB-KW"/>
</dbReference>
<evidence type="ECO:0000256" key="1">
    <source>
        <dbReference type="ARBA" id="ARBA00008779"/>
    </source>
</evidence>
<dbReference type="PANTHER" id="PTHR42693">
    <property type="entry name" value="ARYLSULFATASE FAMILY MEMBER"/>
    <property type="match status" value="1"/>
</dbReference>
<keyword evidence="4" id="KW-0106">Calcium</keyword>
<dbReference type="InterPro" id="IPR024607">
    <property type="entry name" value="Sulfatase_CS"/>
</dbReference>
<evidence type="ECO:0000313" key="8">
    <source>
        <dbReference type="Proteomes" id="UP000305836"/>
    </source>
</evidence>
<dbReference type="Proteomes" id="UP000305836">
    <property type="component" value="Unassembled WGS sequence"/>
</dbReference>
<dbReference type="Gene3D" id="3.40.720.10">
    <property type="entry name" value="Alkaline Phosphatase, subunit A"/>
    <property type="match status" value="1"/>
</dbReference>
<dbReference type="InterPro" id="IPR000917">
    <property type="entry name" value="Sulfatase_N"/>
</dbReference>